<sequence length="320" mass="36036">MKQTQYTYPSATGQCTIHAWQWCPEHRTPKAAILLHHGMAEHTGRYKNALRALVEDYGYAVFMNDMANHGQSNDDEAMLGYFGKTDGWKKIIADAHHLFEIMYKEYPNLKHIVGGHSMGSFIMRSYFNFYHDPVDGAIFIGTSGKNALAGVGIGLTSLICGLKGPTCKTQMLYEIALGGYDKPFEHRTRYDWGIRDTKSVDDYVADPKCGFLFTAAGYRDLMHLVTDCNSAKWFANMPKDLPILLLSGDKDPVGNFGKGVTEVRDRLKATGHTNVTMKLYGNARHEILNELNKESVYQDLDAWITNMILHPPVQKEEVSK</sequence>
<name>A0A9D1MTG2_9FIRM</name>
<dbReference type="SUPFAM" id="SSF53474">
    <property type="entry name" value="alpha/beta-Hydrolases"/>
    <property type="match status" value="1"/>
</dbReference>
<organism evidence="2 3">
    <name type="scientific">Candidatus Scybalenecus merdavium</name>
    <dbReference type="NCBI Taxonomy" id="2840939"/>
    <lineage>
        <taxon>Bacteria</taxon>
        <taxon>Bacillati</taxon>
        <taxon>Bacillota</taxon>
        <taxon>Clostridia</taxon>
        <taxon>Eubacteriales</taxon>
        <taxon>Oscillospiraceae</taxon>
        <taxon>Oscillospiraceae incertae sedis</taxon>
        <taxon>Candidatus Scybalenecus</taxon>
    </lineage>
</organism>
<evidence type="ECO:0000259" key="1">
    <source>
        <dbReference type="Pfam" id="PF12146"/>
    </source>
</evidence>
<proteinExistence type="predicted"/>
<dbReference type="Gene3D" id="3.40.50.1820">
    <property type="entry name" value="alpha/beta hydrolase"/>
    <property type="match status" value="1"/>
</dbReference>
<reference evidence="2" key="2">
    <citation type="journal article" date="2021" name="PeerJ">
        <title>Extensive microbial diversity within the chicken gut microbiome revealed by metagenomics and culture.</title>
        <authorList>
            <person name="Gilroy R."/>
            <person name="Ravi A."/>
            <person name="Getino M."/>
            <person name="Pursley I."/>
            <person name="Horton D.L."/>
            <person name="Alikhan N.F."/>
            <person name="Baker D."/>
            <person name="Gharbi K."/>
            <person name="Hall N."/>
            <person name="Watson M."/>
            <person name="Adriaenssens E.M."/>
            <person name="Foster-Nyarko E."/>
            <person name="Jarju S."/>
            <person name="Secka A."/>
            <person name="Antonio M."/>
            <person name="Oren A."/>
            <person name="Chaudhuri R.R."/>
            <person name="La Ragione R."/>
            <person name="Hildebrand F."/>
            <person name="Pallen M.J."/>
        </authorList>
    </citation>
    <scope>NUCLEOTIDE SEQUENCE</scope>
    <source>
        <strain evidence="2">CHK176-6737</strain>
    </source>
</reference>
<dbReference type="PANTHER" id="PTHR11614">
    <property type="entry name" value="PHOSPHOLIPASE-RELATED"/>
    <property type="match status" value="1"/>
</dbReference>
<dbReference type="GO" id="GO:0016787">
    <property type="term" value="F:hydrolase activity"/>
    <property type="evidence" value="ECO:0007669"/>
    <property type="project" value="UniProtKB-KW"/>
</dbReference>
<keyword evidence="2" id="KW-0378">Hydrolase</keyword>
<dbReference type="InterPro" id="IPR051044">
    <property type="entry name" value="MAG_DAG_Lipase"/>
</dbReference>
<dbReference type="Proteomes" id="UP000824125">
    <property type="component" value="Unassembled WGS sequence"/>
</dbReference>
<accession>A0A9D1MTG2</accession>
<dbReference type="InterPro" id="IPR029058">
    <property type="entry name" value="AB_hydrolase_fold"/>
</dbReference>
<comment type="caution">
    <text evidence="2">The sequence shown here is derived from an EMBL/GenBank/DDBJ whole genome shotgun (WGS) entry which is preliminary data.</text>
</comment>
<dbReference type="InterPro" id="IPR022742">
    <property type="entry name" value="Hydrolase_4"/>
</dbReference>
<evidence type="ECO:0000313" key="2">
    <source>
        <dbReference type="EMBL" id="HIU68723.1"/>
    </source>
</evidence>
<dbReference type="AlphaFoldDB" id="A0A9D1MTG2"/>
<feature type="domain" description="Serine aminopeptidase S33" evidence="1">
    <location>
        <begin position="28"/>
        <end position="291"/>
    </location>
</feature>
<reference evidence="2" key="1">
    <citation type="submission" date="2020-10" db="EMBL/GenBank/DDBJ databases">
        <authorList>
            <person name="Gilroy R."/>
        </authorList>
    </citation>
    <scope>NUCLEOTIDE SEQUENCE</scope>
    <source>
        <strain evidence="2">CHK176-6737</strain>
    </source>
</reference>
<dbReference type="EMBL" id="DVNM01000012">
    <property type="protein sequence ID" value="HIU68723.1"/>
    <property type="molecule type" value="Genomic_DNA"/>
</dbReference>
<evidence type="ECO:0000313" key="3">
    <source>
        <dbReference type="Proteomes" id="UP000824125"/>
    </source>
</evidence>
<dbReference type="Pfam" id="PF12146">
    <property type="entry name" value="Hydrolase_4"/>
    <property type="match status" value="1"/>
</dbReference>
<gene>
    <name evidence="2" type="ORF">IAD23_02045</name>
</gene>
<protein>
    <submittedName>
        <fullName evidence="2">Alpha/beta fold hydrolase</fullName>
    </submittedName>
</protein>